<feature type="compositionally biased region" description="Polar residues" evidence="1">
    <location>
        <begin position="19"/>
        <end position="32"/>
    </location>
</feature>
<feature type="compositionally biased region" description="Low complexity" evidence="1">
    <location>
        <begin position="93"/>
        <end position="113"/>
    </location>
</feature>
<organism evidence="2">
    <name type="scientific">Magnaporthiopsis poae (strain ATCC 64411 / 73-15)</name>
    <name type="common">Kentucky bluegrass fungus</name>
    <name type="synonym">Magnaporthe poae</name>
    <dbReference type="NCBI Taxonomy" id="644358"/>
    <lineage>
        <taxon>Eukaryota</taxon>
        <taxon>Fungi</taxon>
        <taxon>Dikarya</taxon>
        <taxon>Ascomycota</taxon>
        <taxon>Pezizomycotina</taxon>
        <taxon>Sordariomycetes</taxon>
        <taxon>Sordariomycetidae</taxon>
        <taxon>Magnaporthales</taxon>
        <taxon>Magnaporthaceae</taxon>
        <taxon>Magnaporthiopsis</taxon>
    </lineage>
</organism>
<evidence type="ECO:0000256" key="1">
    <source>
        <dbReference type="SAM" id="MobiDB-lite"/>
    </source>
</evidence>
<feature type="non-terminal residue" evidence="2">
    <location>
        <position position="183"/>
    </location>
</feature>
<reference evidence="2" key="2">
    <citation type="submission" date="2011-03" db="EMBL/GenBank/DDBJ databases">
        <title>Annotation of Magnaporthe poae ATCC 64411.</title>
        <authorList>
            <person name="Ma L.-J."/>
            <person name="Dead R."/>
            <person name="Young S.K."/>
            <person name="Zeng Q."/>
            <person name="Gargeya S."/>
            <person name="Fitzgerald M."/>
            <person name="Haas B."/>
            <person name="Abouelleil A."/>
            <person name="Alvarado L."/>
            <person name="Arachchi H.M."/>
            <person name="Berlin A."/>
            <person name="Brown A."/>
            <person name="Chapman S.B."/>
            <person name="Chen Z."/>
            <person name="Dunbar C."/>
            <person name="Freedman E."/>
            <person name="Gearin G."/>
            <person name="Gellesch M."/>
            <person name="Goldberg J."/>
            <person name="Griggs A."/>
            <person name="Gujja S."/>
            <person name="Heiman D."/>
            <person name="Howarth C."/>
            <person name="Larson L."/>
            <person name="Lui A."/>
            <person name="MacDonald P.J.P."/>
            <person name="Mehta T."/>
            <person name="Montmayeur A."/>
            <person name="Murphy C."/>
            <person name="Neiman D."/>
            <person name="Pearson M."/>
            <person name="Priest M."/>
            <person name="Roberts A."/>
            <person name="Saif S."/>
            <person name="Shea T."/>
            <person name="Shenoy N."/>
            <person name="Sisk P."/>
            <person name="Stolte C."/>
            <person name="Sykes S."/>
            <person name="Yandava C."/>
            <person name="Wortman J."/>
            <person name="Nusbaum C."/>
            <person name="Birren B."/>
        </authorList>
    </citation>
    <scope>NUCLEOTIDE SEQUENCE</scope>
    <source>
        <strain evidence="2">ATCC 64411</strain>
    </source>
</reference>
<evidence type="ECO:0000313" key="2">
    <source>
        <dbReference type="EMBL" id="KLU92309.1"/>
    </source>
</evidence>
<sequence>MSDPSMSGGSAAAVPPPQHTTLPQPKHTTLPQPSMALPSLALTSNQGQYMHLQPQFLSAGYPMLPAAPPIPQQQQQQQQRQHPSPQDLASQGPHQPLLQNQYQQPQQQPRPAQTMSAQSGYGQGGPYNGVPGRPAQTMGGTAYMASPVAAQGMPRFADNYHQQALQRQRQCVPGCCPAGQWPG</sequence>
<dbReference type="EMBL" id="GL876980">
    <property type="protein sequence ID" value="KLU92309.1"/>
    <property type="molecule type" value="Genomic_DNA"/>
</dbReference>
<protein>
    <submittedName>
        <fullName evidence="2">Uncharacterized protein</fullName>
    </submittedName>
</protein>
<name>A0A0H2UFB0_MAGP6</name>
<feature type="compositionally biased region" description="Low complexity" evidence="1">
    <location>
        <begin position="72"/>
        <end position="86"/>
    </location>
</feature>
<proteinExistence type="predicted"/>
<accession>A0A0H2UFB0</accession>
<dbReference type="VEuPathDB" id="FungiDB:MAPG_11255"/>
<gene>
    <name evidence="2" type="ORF">MAPG_11255</name>
</gene>
<feature type="region of interest" description="Disordered" evidence="1">
    <location>
        <begin position="60"/>
        <end position="135"/>
    </location>
</feature>
<dbReference type="AlphaFoldDB" id="A0A0H2UFB0"/>
<reference evidence="2" key="1">
    <citation type="submission" date="2010-05" db="EMBL/GenBank/DDBJ databases">
        <title>The Genome Sequence of Magnaporthe poae strain ATCC 64411.</title>
        <authorList>
            <consortium name="The Broad Institute Genome Sequencing Platform"/>
            <consortium name="Broad Institute Genome Sequencing Center for Infectious Disease"/>
            <person name="Ma L.-J."/>
            <person name="Dead R."/>
            <person name="Young S."/>
            <person name="Zeng Q."/>
            <person name="Koehrsen M."/>
            <person name="Alvarado L."/>
            <person name="Berlin A."/>
            <person name="Chapman S.B."/>
            <person name="Chen Z."/>
            <person name="Freedman E."/>
            <person name="Gellesch M."/>
            <person name="Goldberg J."/>
            <person name="Griggs A."/>
            <person name="Gujja S."/>
            <person name="Heilman E.R."/>
            <person name="Heiman D."/>
            <person name="Hepburn T."/>
            <person name="Howarth C."/>
            <person name="Jen D."/>
            <person name="Larson L."/>
            <person name="Mehta T."/>
            <person name="Neiman D."/>
            <person name="Pearson M."/>
            <person name="Roberts A."/>
            <person name="Saif S."/>
            <person name="Shea T."/>
            <person name="Shenoy N."/>
            <person name="Sisk P."/>
            <person name="Stolte C."/>
            <person name="Sykes S."/>
            <person name="Walk T."/>
            <person name="White J."/>
            <person name="Yandava C."/>
            <person name="Haas B."/>
            <person name="Nusbaum C."/>
            <person name="Birren B."/>
        </authorList>
    </citation>
    <scope>NUCLEOTIDE SEQUENCE</scope>
    <source>
        <strain evidence="2">ATCC 64411</strain>
    </source>
</reference>
<feature type="region of interest" description="Disordered" evidence="1">
    <location>
        <begin position="1"/>
        <end position="41"/>
    </location>
</feature>